<dbReference type="Proteomes" id="UP001295740">
    <property type="component" value="Unassembled WGS sequence"/>
</dbReference>
<dbReference type="Gene3D" id="1.10.287.3980">
    <property type="match status" value="1"/>
</dbReference>
<dbReference type="GO" id="GO:0006412">
    <property type="term" value="P:translation"/>
    <property type="evidence" value="ECO:0007669"/>
    <property type="project" value="InterPro"/>
</dbReference>
<proteinExistence type="inferred from homology"/>
<accession>A0AAI8VGP5</accession>
<evidence type="ECO:0000256" key="3">
    <source>
        <dbReference type="ARBA" id="ARBA00023274"/>
    </source>
</evidence>
<keyword evidence="5" id="KW-1185">Reference proteome</keyword>
<dbReference type="GO" id="GO:0005840">
    <property type="term" value="C:ribosome"/>
    <property type="evidence" value="ECO:0007669"/>
    <property type="project" value="UniProtKB-KW"/>
</dbReference>
<protein>
    <submittedName>
        <fullName evidence="4">Uu.00g086190.m01.CDS01</fullName>
    </submittedName>
</protein>
<sequence length="145" mass="15748">MASLGARGALSTARTSSRIATAISSTPVLTTRRAFSSLPHLRPTILPTSSAVFRPCNSSNTLLSRLPTTPTTSSSGEIADIVPKASITAHPVFGGQIRCGPRPTMATTSRLVRKRRHGFLSRVRTRNGRRTLQRRRDKNRSILSN</sequence>
<comment type="caution">
    <text evidence="4">The sequence shown here is derived from an EMBL/GenBank/DDBJ whole genome shotgun (WGS) entry which is preliminary data.</text>
</comment>
<evidence type="ECO:0000313" key="5">
    <source>
        <dbReference type="Proteomes" id="UP001295740"/>
    </source>
</evidence>
<keyword evidence="2" id="KW-0689">Ribosomal protein</keyword>
<dbReference type="Pfam" id="PF00468">
    <property type="entry name" value="Ribosomal_L34"/>
    <property type="match status" value="1"/>
</dbReference>
<dbReference type="GO" id="GO:0003735">
    <property type="term" value="F:structural constituent of ribosome"/>
    <property type="evidence" value="ECO:0007669"/>
    <property type="project" value="InterPro"/>
</dbReference>
<dbReference type="InterPro" id="IPR000271">
    <property type="entry name" value="Ribosomal_bL34"/>
</dbReference>
<keyword evidence="3" id="KW-0687">Ribonucleoprotein</keyword>
<evidence type="ECO:0000256" key="1">
    <source>
        <dbReference type="ARBA" id="ARBA00010111"/>
    </source>
</evidence>
<comment type="similarity">
    <text evidence="1">Belongs to the bacterial ribosomal protein bL34 family.</text>
</comment>
<organism evidence="4 5">
    <name type="scientific">Anthostomella pinea</name>
    <dbReference type="NCBI Taxonomy" id="933095"/>
    <lineage>
        <taxon>Eukaryota</taxon>
        <taxon>Fungi</taxon>
        <taxon>Dikarya</taxon>
        <taxon>Ascomycota</taxon>
        <taxon>Pezizomycotina</taxon>
        <taxon>Sordariomycetes</taxon>
        <taxon>Xylariomycetidae</taxon>
        <taxon>Xylariales</taxon>
        <taxon>Xylariaceae</taxon>
        <taxon>Anthostomella</taxon>
    </lineage>
</organism>
<dbReference type="AlphaFoldDB" id="A0AAI8VGP5"/>
<dbReference type="GO" id="GO:1990904">
    <property type="term" value="C:ribonucleoprotein complex"/>
    <property type="evidence" value="ECO:0007669"/>
    <property type="project" value="UniProtKB-KW"/>
</dbReference>
<gene>
    <name evidence="4" type="ORF">KHLLAP_LOCUS7901</name>
</gene>
<dbReference type="NCBIfam" id="TIGR01030">
    <property type="entry name" value="rpmH_bact"/>
    <property type="match status" value="1"/>
</dbReference>
<reference evidence="4" key="1">
    <citation type="submission" date="2023-10" db="EMBL/GenBank/DDBJ databases">
        <authorList>
            <person name="Hackl T."/>
        </authorList>
    </citation>
    <scope>NUCLEOTIDE SEQUENCE</scope>
</reference>
<dbReference type="EMBL" id="CAUWAG010000010">
    <property type="protein sequence ID" value="CAJ2507433.1"/>
    <property type="molecule type" value="Genomic_DNA"/>
</dbReference>
<evidence type="ECO:0000313" key="4">
    <source>
        <dbReference type="EMBL" id="CAJ2507433.1"/>
    </source>
</evidence>
<name>A0AAI8VGP5_9PEZI</name>
<evidence type="ECO:0000256" key="2">
    <source>
        <dbReference type="ARBA" id="ARBA00022980"/>
    </source>
</evidence>